<evidence type="ECO:0000256" key="1">
    <source>
        <dbReference type="SAM" id="MobiDB-lite"/>
    </source>
</evidence>
<feature type="compositionally biased region" description="Polar residues" evidence="1">
    <location>
        <begin position="284"/>
        <end position="301"/>
    </location>
</feature>
<feature type="region of interest" description="Disordered" evidence="1">
    <location>
        <begin position="1"/>
        <end position="147"/>
    </location>
</feature>
<organism evidence="2 3">
    <name type="scientific">Cylindrobasidium torrendii FP15055 ss-10</name>
    <dbReference type="NCBI Taxonomy" id="1314674"/>
    <lineage>
        <taxon>Eukaryota</taxon>
        <taxon>Fungi</taxon>
        <taxon>Dikarya</taxon>
        <taxon>Basidiomycota</taxon>
        <taxon>Agaricomycotina</taxon>
        <taxon>Agaricomycetes</taxon>
        <taxon>Agaricomycetidae</taxon>
        <taxon>Agaricales</taxon>
        <taxon>Marasmiineae</taxon>
        <taxon>Physalacriaceae</taxon>
        <taxon>Cylindrobasidium</taxon>
    </lineage>
</organism>
<evidence type="ECO:0008006" key="4">
    <source>
        <dbReference type="Google" id="ProtNLM"/>
    </source>
</evidence>
<feature type="region of interest" description="Disordered" evidence="1">
    <location>
        <begin position="235"/>
        <end position="263"/>
    </location>
</feature>
<name>A0A0D7B7N7_9AGAR</name>
<gene>
    <name evidence="2" type="ORF">CYLTODRAFT_40209</name>
</gene>
<protein>
    <recommendedName>
        <fullName evidence="4">PH domain-containing protein</fullName>
    </recommendedName>
</protein>
<feature type="compositionally biased region" description="Polar residues" evidence="1">
    <location>
        <begin position="1"/>
        <end position="19"/>
    </location>
</feature>
<feature type="compositionally biased region" description="Basic and acidic residues" evidence="1">
    <location>
        <begin position="686"/>
        <end position="696"/>
    </location>
</feature>
<feature type="region of interest" description="Disordered" evidence="1">
    <location>
        <begin position="278"/>
        <end position="320"/>
    </location>
</feature>
<feature type="region of interest" description="Disordered" evidence="1">
    <location>
        <begin position="338"/>
        <end position="530"/>
    </location>
</feature>
<dbReference type="OrthoDB" id="5865767at2759"/>
<feature type="compositionally biased region" description="Acidic residues" evidence="1">
    <location>
        <begin position="447"/>
        <end position="483"/>
    </location>
</feature>
<feature type="compositionally biased region" description="Polar residues" evidence="1">
    <location>
        <begin position="372"/>
        <end position="399"/>
    </location>
</feature>
<reference evidence="2 3" key="1">
    <citation type="journal article" date="2015" name="Fungal Genet. Biol.">
        <title>Evolution of novel wood decay mechanisms in Agaricales revealed by the genome sequences of Fistulina hepatica and Cylindrobasidium torrendii.</title>
        <authorList>
            <person name="Floudas D."/>
            <person name="Held B.W."/>
            <person name="Riley R."/>
            <person name="Nagy L.G."/>
            <person name="Koehler G."/>
            <person name="Ransdell A.S."/>
            <person name="Younus H."/>
            <person name="Chow J."/>
            <person name="Chiniquy J."/>
            <person name="Lipzen A."/>
            <person name="Tritt A."/>
            <person name="Sun H."/>
            <person name="Haridas S."/>
            <person name="LaButti K."/>
            <person name="Ohm R.A."/>
            <person name="Kues U."/>
            <person name="Blanchette R.A."/>
            <person name="Grigoriev I.V."/>
            <person name="Minto R.E."/>
            <person name="Hibbett D.S."/>
        </authorList>
    </citation>
    <scope>NUCLEOTIDE SEQUENCE [LARGE SCALE GENOMIC DNA]</scope>
    <source>
        <strain evidence="2 3">FP15055 ss-10</strain>
    </source>
</reference>
<dbReference type="Gene3D" id="2.30.29.30">
    <property type="entry name" value="Pleckstrin-homology domain (PH domain)/Phosphotyrosine-binding domain (PTB)"/>
    <property type="match status" value="1"/>
</dbReference>
<feature type="region of interest" description="Disordered" evidence="1">
    <location>
        <begin position="648"/>
        <end position="707"/>
    </location>
</feature>
<feature type="compositionally biased region" description="Polar residues" evidence="1">
    <location>
        <begin position="664"/>
        <end position="681"/>
    </location>
</feature>
<dbReference type="EMBL" id="KN880561">
    <property type="protein sequence ID" value="KIY66230.1"/>
    <property type="molecule type" value="Genomic_DNA"/>
</dbReference>
<dbReference type="STRING" id="1314674.A0A0D7B7N7"/>
<evidence type="ECO:0000313" key="2">
    <source>
        <dbReference type="EMBL" id="KIY66230.1"/>
    </source>
</evidence>
<proteinExistence type="predicted"/>
<accession>A0A0D7B7N7</accession>
<keyword evidence="3" id="KW-1185">Reference proteome</keyword>
<dbReference type="InterPro" id="IPR011993">
    <property type="entry name" value="PH-like_dom_sf"/>
</dbReference>
<dbReference type="AlphaFoldDB" id="A0A0D7B7N7"/>
<dbReference type="Proteomes" id="UP000054007">
    <property type="component" value="Unassembled WGS sequence"/>
</dbReference>
<sequence length="773" mass="82905">MPSNNTTPGSLFSLRNASSGRLPLFGRTTTREEKVRPRKVSAEASTSTSTSRLLEFLSGASRTKEPPSAAPPSLDIRRTESQPARSRLHVMTKKGAASHGPTAREAVAPVSKMEVPTGKGSALEGLPPPSLSEDVSARQSALHRAPAMEDIRAVPTISARHEAASIATQELAQTSPNLLLEHPERRAEERTAAKPQTLASLPPLRLDDLATSDVGELWHTPPSVFEVPTPQALEAGSITSRATPKPIASVADRPGIERARDTDDDVPLGILVQERKEAEAPAAISNSTAARDSSITLTGPPSSFPRRGAPRRLGSFSLDGGDVTVRLSPSVISRAPLPIDLPTRWRPPQSPLVPGMSTPPVASTPGAGGIQGQSPSMVQVQTNGQSQGSSTRQNSSLPAVQSPGGNVLSEGGLQASLSRRRDRTQSVSREERVMRRMPTLTAYPAPGEEDGEGSGSGSDDDNSGSDDDDDEEASGSGEQAEDEQAARDRQVEIPQAMPQDYFSPRPRTATLKTPQSPPPPYLGKRQAGMPSPGLALGIEEVPRVVHLHPDARPLLSPSAEEEEDYIGELDYRLPSDSTGLPVYSNAIYLRAEMARKVEFTKPGVQAKDRKWRRVFVELEGTVLRIWEQREGKGVGGWWEGVVGAGDVTEGVLPNGPPGSVGAAASTSDASNSRQRRGNASEQPVAEDPKSGEREATAVRLQPPSPPRPQHVQFPLDFFSLVLWVAVQAGRRQHLPWTLGFGLMGICLSLIRQRSCVWWRGWTFRTDHGVVRAV</sequence>
<evidence type="ECO:0000313" key="3">
    <source>
        <dbReference type="Proteomes" id="UP000054007"/>
    </source>
</evidence>